<comment type="caution">
    <text evidence="1">The sequence shown here is derived from an EMBL/GenBank/DDBJ whole genome shotgun (WGS) entry which is preliminary data.</text>
</comment>
<protein>
    <recommendedName>
        <fullName evidence="3">Transposase</fullName>
    </recommendedName>
</protein>
<evidence type="ECO:0000313" key="1">
    <source>
        <dbReference type="EMBL" id="MDQ0933377.1"/>
    </source>
</evidence>
<evidence type="ECO:0000313" key="2">
    <source>
        <dbReference type="Proteomes" id="UP001223072"/>
    </source>
</evidence>
<organism evidence="1 2">
    <name type="scientific">Streptomyces turgidiscabies</name>
    <dbReference type="NCBI Taxonomy" id="85558"/>
    <lineage>
        <taxon>Bacteria</taxon>
        <taxon>Bacillati</taxon>
        <taxon>Actinomycetota</taxon>
        <taxon>Actinomycetes</taxon>
        <taxon>Kitasatosporales</taxon>
        <taxon>Streptomycetaceae</taxon>
        <taxon>Streptomyces</taxon>
    </lineage>
</organism>
<dbReference type="EMBL" id="JAUSZS010000004">
    <property type="protein sequence ID" value="MDQ0933377.1"/>
    <property type="molecule type" value="Genomic_DNA"/>
</dbReference>
<gene>
    <name evidence="1" type="ORF">QFZ49_003317</name>
</gene>
<sequence length="98" mass="11095">MLGVLREGSPAASKYEFIETMRLGATEYAYSVEFMCEHLDVSKSGYCQWRDRPDSATAQRRGRLKLLIEKAFEISDSTYGYRRIRASSCAGVTLPAWS</sequence>
<dbReference type="Proteomes" id="UP001223072">
    <property type="component" value="Unassembled WGS sequence"/>
</dbReference>
<name>A0ABU0RQC6_9ACTN</name>
<accession>A0ABU0RQC6</accession>
<reference evidence="1 2" key="1">
    <citation type="submission" date="2023-07" db="EMBL/GenBank/DDBJ databases">
        <title>Comparative genomics of wheat-associated soil bacteria to identify genetic determinants of phenazine resistance.</title>
        <authorList>
            <person name="Mouncey N."/>
        </authorList>
    </citation>
    <scope>NUCLEOTIDE SEQUENCE [LARGE SCALE GENOMIC DNA]</scope>
    <source>
        <strain evidence="1 2">W2I16</strain>
    </source>
</reference>
<proteinExistence type="predicted"/>
<evidence type="ECO:0008006" key="3">
    <source>
        <dbReference type="Google" id="ProtNLM"/>
    </source>
</evidence>
<keyword evidence="2" id="KW-1185">Reference proteome</keyword>